<dbReference type="OrthoDB" id="9782395at2"/>
<sequence>MLISQMKPEALSREQITKVVFGVESEVDDGTQLADIIFVFGGKNLDRVWKAVELYNDGRAPYILFAGGDRFGEWDQPEATMMRDEAVKMGVPPESIFIETMSNHTKENVIASLIVLDRALGLQQIQRLLFVSAPSHMRRCQLLLKTFMPPWYEFVWSPDHRAKGRRDNWWTEPVEVKRAMGELHKVISGVKGRYFMDAEIDI</sequence>
<dbReference type="RefSeq" id="WP_006210886.1">
    <property type="nucleotide sequence ID" value="NZ_CP147845.1"/>
</dbReference>
<feature type="domain" description="DUF218" evidence="1">
    <location>
        <begin position="35"/>
        <end position="148"/>
    </location>
</feature>
<gene>
    <name evidence="2" type="ORF">AWU65_00165</name>
</gene>
<comment type="caution">
    <text evidence="2">The sequence shown here is derived from an EMBL/GenBank/DDBJ whole genome shotgun (WGS) entry which is preliminary data.</text>
</comment>
<dbReference type="EMBL" id="LWMH01000003">
    <property type="protein sequence ID" value="KZS43077.1"/>
    <property type="molecule type" value="Genomic_DNA"/>
</dbReference>
<dbReference type="Pfam" id="PF02698">
    <property type="entry name" value="DUF218"/>
    <property type="match status" value="1"/>
</dbReference>
<dbReference type="STRING" id="59843.A3958_23605"/>
<dbReference type="GeneID" id="97555160"/>
<evidence type="ECO:0000259" key="1">
    <source>
        <dbReference type="Pfam" id="PF02698"/>
    </source>
</evidence>
<dbReference type="InterPro" id="IPR051599">
    <property type="entry name" value="Cell_Envelope_Assoc"/>
</dbReference>
<accession>A0A163D970</accession>
<keyword evidence="3" id="KW-1185">Reference proteome</keyword>
<dbReference type="InterPro" id="IPR014729">
    <property type="entry name" value="Rossmann-like_a/b/a_fold"/>
</dbReference>
<evidence type="ECO:0000313" key="3">
    <source>
        <dbReference type="Proteomes" id="UP000076796"/>
    </source>
</evidence>
<dbReference type="CDD" id="cd06259">
    <property type="entry name" value="YdcF-like"/>
    <property type="match status" value="1"/>
</dbReference>
<dbReference type="GO" id="GO:0005886">
    <property type="term" value="C:plasma membrane"/>
    <property type="evidence" value="ECO:0007669"/>
    <property type="project" value="TreeGrafter"/>
</dbReference>
<dbReference type="PANTHER" id="PTHR30336:SF20">
    <property type="entry name" value="DUF218 DOMAIN-CONTAINING PROTEIN"/>
    <property type="match status" value="1"/>
</dbReference>
<proteinExistence type="predicted"/>
<dbReference type="AlphaFoldDB" id="A0A163D970"/>
<dbReference type="Proteomes" id="UP000076796">
    <property type="component" value="Unassembled WGS sequence"/>
</dbReference>
<dbReference type="Gene3D" id="3.40.50.620">
    <property type="entry name" value="HUPs"/>
    <property type="match status" value="1"/>
</dbReference>
<dbReference type="PANTHER" id="PTHR30336">
    <property type="entry name" value="INNER MEMBRANE PROTEIN, PROBABLE PERMEASE"/>
    <property type="match status" value="1"/>
</dbReference>
<protein>
    <recommendedName>
        <fullName evidence="1">DUF218 domain-containing protein</fullName>
    </recommendedName>
</protein>
<name>A0A163D970_9BACL</name>
<reference evidence="2" key="1">
    <citation type="journal article" date="2016" name="Genome Announc.">
        <title>Draft genomes of two strains of Paenibacillus glucanolyticus with capability to degrade lignocellulose.</title>
        <authorList>
            <person name="Mathews S.L."/>
            <person name="Pawlak J."/>
            <person name="Grunden A.M."/>
        </authorList>
    </citation>
    <scope>NUCLEOTIDE SEQUENCE [LARGE SCALE GENOMIC DNA]</scope>
    <source>
        <strain evidence="2">SLM1</strain>
    </source>
</reference>
<dbReference type="InterPro" id="IPR003848">
    <property type="entry name" value="DUF218"/>
</dbReference>
<organism evidence="2 3">
    <name type="scientific">Paenibacillus glucanolyticus</name>
    <dbReference type="NCBI Taxonomy" id="59843"/>
    <lineage>
        <taxon>Bacteria</taxon>
        <taxon>Bacillati</taxon>
        <taxon>Bacillota</taxon>
        <taxon>Bacilli</taxon>
        <taxon>Bacillales</taxon>
        <taxon>Paenibacillaceae</taxon>
        <taxon>Paenibacillus</taxon>
    </lineage>
</organism>
<evidence type="ECO:0000313" key="2">
    <source>
        <dbReference type="EMBL" id="KZS43077.1"/>
    </source>
</evidence>